<evidence type="ECO:0000256" key="2">
    <source>
        <dbReference type="ARBA" id="ARBA00022803"/>
    </source>
</evidence>
<dbReference type="Pfam" id="PF13432">
    <property type="entry name" value="TPR_16"/>
    <property type="match status" value="1"/>
</dbReference>
<dbReference type="Gene3D" id="1.25.40.10">
    <property type="entry name" value="Tetratricopeptide repeat domain"/>
    <property type="match status" value="6"/>
</dbReference>
<sequence length="581" mass="66093">CQNHHKAIECALAATKKQPDADMFALLGKIQMKARKHKDAVSSLKQALKLLTGSAKAPPNTFEAAELYFLMGQCYMEQVSLIEACDAFTSAVKLYPRYADAFYQRGLCRMQLRQTKCILDFNKTLAILPTHFQAYLSRAAYYGSKGRYSKAIMNCTEALKIHRRSVRAYLYRGALKILNRTYKYAVEDLTNAIDLDNVCFLAYYNRALSYHHLKDYKNALKDYGIVLLLEENRDIALKVLINRALLYVEVNQYDHALEDFEEVALSKPKDSQLFKIIGLCYHRLQKYEEAVHSFSKVLKLDPFSLDGYIGRGNSYLEYDAMEGTEQALKDFVKAIHLNPVYIKARLCLGYTLQALGKFQRAWAQFTAAIQMDPKCHIAYDGRAVVCLQMGDTFAAFQDTNAALKITTNAELLTNRGVINQFMGYLNCAMKDYQQAITIDSSYALAYFNAANIYFLNRQFPQANDYYSKALALDPKNESAFLNRAITNTLLKNFEEAKEDFEKAICLSPFSAAIYFNKANLYSTLQQYEQADEDISKALSIQPYDALMYKLRADIRGKMGLMKEAIADYKKAISIQELISSG</sequence>
<name>A0A8D0C2W2_SALMN</name>
<protein>
    <submittedName>
        <fullName evidence="4">Tetratricopeptide repeat domain 6</fullName>
    </submittedName>
</protein>
<dbReference type="SUPFAM" id="SSF48452">
    <property type="entry name" value="TPR-like"/>
    <property type="match status" value="2"/>
</dbReference>
<accession>A0A8D0C2W2</accession>
<dbReference type="SMART" id="SM00028">
    <property type="entry name" value="TPR"/>
    <property type="match status" value="15"/>
</dbReference>
<evidence type="ECO:0000313" key="5">
    <source>
        <dbReference type="Proteomes" id="UP000694421"/>
    </source>
</evidence>
<proteinExistence type="predicted"/>
<dbReference type="Pfam" id="PF00515">
    <property type="entry name" value="TPR_1"/>
    <property type="match status" value="1"/>
</dbReference>
<evidence type="ECO:0000256" key="1">
    <source>
        <dbReference type="ARBA" id="ARBA00022737"/>
    </source>
</evidence>
<dbReference type="OMA" id="AIRYKPD"/>
<reference evidence="4" key="1">
    <citation type="submission" date="2025-08" db="UniProtKB">
        <authorList>
            <consortium name="Ensembl"/>
        </authorList>
    </citation>
    <scope>IDENTIFICATION</scope>
</reference>
<dbReference type="Pfam" id="PF13181">
    <property type="entry name" value="TPR_8"/>
    <property type="match status" value="6"/>
</dbReference>
<keyword evidence="5" id="KW-1185">Reference proteome</keyword>
<reference evidence="4" key="2">
    <citation type="submission" date="2025-09" db="UniProtKB">
        <authorList>
            <consortium name="Ensembl"/>
        </authorList>
    </citation>
    <scope>IDENTIFICATION</scope>
</reference>
<dbReference type="Ensembl" id="ENSSMRT00000019113.1">
    <property type="protein sequence ID" value="ENSSMRP00000016356.1"/>
    <property type="gene ID" value="ENSSMRG00000012715.1"/>
</dbReference>
<evidence type="ECO:0000256" key="3">
    <source>
        <dbReference type="PROSITE-ProRule" id="PRU00339"/>
    </source>
</evidence>
<dbReference type="InterPro" id="IPR011990">
    <property type="entry name" value="TPR-like_helical_dom_sf"/>
</dbReference>
<dbReference type="InterPro" id="IPR019734">
    <property type="entry name" value="TPR_rpt"/>
</dbReference>
<dbReference type="PANTHER" id="PTHR44858">
    <property type="entry name" value="TETRATRICOPEPTIDE REPEAT PROTEIN 6"/>
    <property type="match status" value="1"/>
</dbReference>
<feature type="repeat" description="TPR" evidence="3">
    <location>
        <begin position="271"/>
        <end position="304"/>
    </location>
</feature>
<dbReference type="InterPro" id="IPR013105">
    <property type="entry name" value="TPR_2"/>
</dbReference>
<dbReference type="InterPro" id="IPR050498">
    <property type="entry name" value="Ycf3"/>
</dbReference>
<dbReference type="Pfam" id="PF07719">
    <property type="entry name" value="TPR_2"/>
    <property type="match status" value="1"/>
</dbReference>
<dbReference type="PANTHER" id="PTHR44858:SF1">
    <property type="entry name" value="UDP-N-ACETYLGLUCOSAMINE--PEPTIDE N-ACETYLGLUCOSAMINYLTRANSFERASE SPINDLY-RELATED"/>
    <property type="match status" value="1"/>
</dbReference>
<dbReference type="Proteomes" id="UP000694421">
    <property type="component" value="Unplaced"/>
</dbReference>
<organism evidence="4 5">
    <name type="scientific">Salvator merianae</name>
    <name type="common">Argentine black and white tegu</name>
    <name type="synonym">Tupinambis merianae</name>
    <dbReference type="NCBI Taxonomy" id="96440"/>
    <lineage>
        <taxon>Eukaryota</taxon>
        <taxon>Metazoa</taxon>
        <taxon>Chordata</taxon>
        <taxon>Craniata</taxon>
        <taxon>Vertebrata</taxon>
        <taxon>Euteleostomi</taxon>
        <taxon>Lepidosauria</taxon>
        <taxon>Squamata</taxon>
        <taxon>Bifurcata</taxon>
        <taxon>Unidentata</taxon>
        <taxon>Episquamata</taxon>
        <taxon>Laterata</taxon>
        <taxon>Teiioidea</taxon>
        <taxon>Teiidae</taxon>
        <taxon>Salvator</taxon>
    </lineage>
</organism>
<evidence type="ECO:0000313" key="4">
    <source>
        <dbReference type="Ensembl" id="ENSSMRP00000016356.1"/>
    </source>
</evidence>
<feature type="repeat" description="TPR" evidence="3">
    <location>
        <begin position="477"/>
        <end position="510"/>
    </location>
</feature>
<dbReference type="GeneTree" id="ENSGT00940000161150"/>
<feature type="repeat" description="TPR" evidence="3">
    <location>
        <begin position="511"/>
        <end position="544"/>
    </location>
</feature>
<feature type="repeat" description="TPR" evidence="3">
    <location>
        <begin position="237"/>
        <end position="270"/>
    </location>
</feature>
<feature type="repeat" description="TPR" evidence="3">
    <location>
        <begin position="342"/>
        <end position="375"/>
    </location>
</feature>
<dbReference type="AlphaFoldDB" id="A0A8D0C2W2"/>
<dbReference type="PROSITE" id="PS50005">
    <property type="entry name" value="TPR"/>
    <property type="match status" value="7"/>
</dbReference>
<keyword evidence="1" id="KW-0677">Repeat</keyword>
<keyword evidence="2 3" id="KW-0802">TPR repeat</keyword>
<feature type="repeat" description="TPR" evidence="3">
    <location>
        <begin position="443"/>
        <end position="476"/>
    </location>
</feature>
<feature type="repeat" description="TPR" evidence="3">
    <location>
        <begin position="65"/>
        <end position="98"/>
    </location>
</feature>
<dbReference type="PROSITE" id="PS50293">
    <property type="entry name" value="TPR_REGION"/>
    <property type="match status" value="2"/>
</dbReference>